<dbReference type="HOGENOM" id="CLU_062627_0_0_1"/>
<dbReference type="OrthoDB" id="5182398at2759"/>
<accession>R0K0U1</accession>
<dbReference type="SUPFAM" id="SSF56784">
    <property type="entry name" value="HAD-like"/>
    <property type="match status" value="1"/>
</dbReference>
<dbReference type="Gene3D" id="3.40.50.1000">
    <property type="entry name" value="HAD superfamily/HAD-like"/>
    <property type="match status" value="1"/>
</dbReference>
<evidence type="ECO:0000313" key="3">
    <source>
        <dbReference type="Proteomes" id="UP000016935"/>
    </source>
</evidence>
<dbReference type="PANTHER" id="PTHR43344">
    <property type="entry name" value="PHOSPHOSERINE PHOSPHATASE"/>
    <property type="match status" value="1"/>
</dbReference>
<organism evidence="2 3">
    <name type="scientific">Exserohilum turcicum (strain 28A)</name>
    <name type="common">Northern leaf blight fungus</name>
    <name type="synonym">Setosphaeria turcica</name>
    <dbReference type="NCBI Taxonomy" id="671987"/>
    <lineage>
        <taxon>Eukaryota</taxon>
        <taxon>Fungi</taxon>
        <taxon>Dikarya</taxon>
        <taxon>Ascomycota</taxon>
        <taxon>Pezizomycotina</taxon>
        <taxon>Dothideomycetes</taxon>
        <taxon>Pleosporomycetidae</taxon>
        <taxon>Pleosporales</taxon>
        <taxon>Pleosporineae</taxon>
        <taxon>Pleosporaceae</taxon>
        <taxon>Exserohilum</taxon>
    </lineage>
</organism>
<dbReference type="RefSeq" id="XP_008029055.1">
    <property type="nucleotide sequence ID" value="XM_008030864.1"/>
</dbReference>
<reference evidence="2 3" key="2">
    <citation type="journal article" date="2013" name="PLoS Genet.">
        <title>Comparative genome structure, secondary metabolite, and effector coding capacity across Cochliobolus pathogens.</title>
        <authorList>
            <person name="Condon B.J."/>
            <person name="Leng Y."/>
            <person name="Wu D."/>
            <person name="Bushley K.E."/>
            <person name="Ohm R.A."/>
            <person name="Otillar R."/>
            <person name="Martin J."/>
            <person name="Schackwitz W."/>
            <person name="Grimwood J."/>
            <person name="MohdZainudin N."/>
            <person name="Xue C."/>
            <person name="Wang R."/>
            <person name="Manning V.A."/>
            <person name="Dhillon B."/>
            <person name="Tu Z.J."/>
            <person name="Steffenson B.J."/>
            <person name="Salamov A."/>
            <person name="Sun H."/>
            <person name="Lowry S."/>
            <person name="LaButti K."/>
            <person name="Han J."/>
            <person name="Copeland A."/>
            <person name="Lindquist E."/>
            <person name="Barry K."/>
            <person name="Schmutz J."/>
            <person name="Baker S.E."/>
            <person name="Ciuffetti L.M."/>
            <person name="Grigoriev I.V."/>
            <person name="Zhong S."/>
            <person name="Turgeon B.G."/>
        </authorList>
    </citation>
    <scope>NUCLEOTIDE SEQUENCE [LARGE SCALE GENOMIC DNA]</scope>
    <source>
        <strain evidence="3">28A</strain>
    </source>
</reference>
<reference evidence="2 3" key="1">
    <citation type="journal article" date="2012" name="PLoS Pathog.">
        <title>Diverse lifestyles and strategies of plant pathogenesis encoded in the genomes of eighteen Dothideomycetes fungi.</title>
        <authorList>
            <person name="Ohm R.A."/>
            <person name="Feau N."/>
            <person name="Henrissat B."/>
            <person name="Schoch C.L."/>
            <person name="Horwitz B.A."/>
            <person name="Barry K.W."/>
            <person name="Condon B.J."/>
            <person name="Copeland A.C."/>
            <person name="Dhillon B."/>
            <person name="Glaser F."/>
            <person name="Hesse C.N."/>
            <person name="Kosti I."/>
            <person name="LaButti K."/>
            <person name="Lindquist E.A."/>
            <person name="Lucas S."/>
            <person name="Salamov A.A."/>
            <person name="Bradshaw R.E."/>
            <person name="Ciuffetti L."/>
            <person name="Hamelin R.C."/>
            <person name="Kema G.H.J."/>
            <person name="Lawrence C."/>
            <person name="Scott J.A."/>
            <person name="Spatafora J.W."/>
            <person name="Turgeon B.G."/>
            <person name="de Wit P.J.G.M."/>
            <person name="Zhong S."/>
            <person name="Goodwin S.B."/>
            <person name="Grigoriev I.V."/>
        </authorList>
    </citation>
    <scope>NUCLEOTIDE SEQUENCE [LARGE SCALE GENOMIC DNA]</scope>
    <source>
        <strain evidence="3">28A</strain>
    </source>
</reference>
<proteinExistence type="predicted"/>
<protein>
    <recommendedName>
        <fullName evidence="4">Phosphorylcholine phosphatase</fullName>
    </recommendedName>
</protein>
<dbReference type="Gene3D" id="1.20.1440.310">
    <property type="match status" value="1"/>
</dbReference>
<feature type="signal peptide" evidence="1">
    <location>
        <begin position="1"/>
        <end position="21"/>
    </location>
</feature>
<keyword evidence="1" id="KW-0732">Signal</keyword>
<gene>
    <name evidence="2" type="ORF">SETTUDRAFT_94425</name>
</gene>
<evidence type="ECO:0000256" key="1">
    <source>
        <dbReference type="SAM" id="SignalP"/>
    </source>
</evidence>
<keyword evidence="3" id="KW-1185">Reference proteome</keyword>
<evidence type="ECO:0000313" key="2">
    <source>
        <dbReference type="EMBL" id="EOA83304.1"/>
    </source>
</evidence>
<name>R0K0U1_EXST2</name>
<dbReference type="eggNOG" id="ENOG502SEU8">
    <property type="taxonomic scope" value="Eukaryota"/>
</dbReference>
<dbReference type="AlphaFoldDB" id="R0K0U1"/>
<dbReference type="InterPro" id="IPR023214">
    <property type="entry name" value="HAD_sf"/>
</dbReference>
<dbReference type="GeneID" id="19406106"/>
<evidence type="ECO:0008006" key="4">
    <source>
        <dbReference type="Google" id="ProtNLM"/>
    </source>
</evidence>
<dbReference type="Proteomes" id="UP000016935">
    <property type="component" value="Unassembled WGS sequence"/>
</dbReference>
<dbReference type="InterPro" id="IPR050582">
    <property type="entry name" value="HAD-like_SerB"/>
</dbReference>
<feature type="chain" id="PRO_5004353899" description="Phosphorylcholine phosphatase" evidence="1">
    <location>
        <begin position="22"/>
        <end position="364"/>
    </location>
</feature>
<dbReference type="EMBL" id="KB908833">
    <property type="protein sequence ID" value="EOA83304.1"/>
    <property type="molecule type" value="Genomic_DNA"/>
</dbReference>
<dbReference type="InterPro" id="IPR036412">
    <property type="entry name" value="HAD-like_sf"/>
</dbReference>
<sequence>MRTSTLNTALWLAFASSFTSATPQYAAVPPKYQTKTQLKHWPAEAAAALNTMMARNANQSNYAVFDMDNTSWRYDIEESLIPYLENRGVLSREKLDPSLKLLEFKDTANFTETLYSYYNRLCDIDNFLCYPWAAQAFSGLTLRELKGYVDELMALNTTIPTKYWDGDEVVSDNIHPPKPFRGQLELYNSLMEHGIAVYIMSASHEELVRMVASDPKYGYNVPPENVIGVTTVLKDPKTGALTNARMQITAGTYNETANLDLVVTPYLWTPATWYAGKWAGILTYIDEWKRPILVGGDTPGSDTYMQFHGVDVAKGGVHLWINRGESIFKKLQEQIKNSTLGQIANGREVTADKNWVVVTPEEIL</sequence>